<keyword evidence="1" id="KW-0472">Membrane</keyword>
<keyword evidence="3" id="KW-1185">Reference proteome</keyword>
<organism evidence="2 3">
    <name type="scientific">Elusimicrobium minutum (strain Pei191)</name>
    <dbReference type="NCBI Taxonomy" id="445932"/>
    <lineage>
        <taxon>Bacteria</taxon>
        <taxon>Pseudomonadati</taxon>
        <taxon>Elusimicrobiota</taxon>
        <taxon>Elusimicrobia</taxon>
        <taxon>Elusimicrobiales</taxon>
        <taxon>Elusimicrobiaceae</taxon>
        <taxon>Elusimicrobium</taxon>
    </lineage>
</organism>
<protein>
    <submittedName>
        <fullName evidence="2">Uncharacterized protein</fullName>
    </submittedName>
</protein>
<keyword evidence="1" id="KW-1133">Transmembrane helix</keyword>
<evidence type="ECO:0000313" key="3">
    <source>
        <dbReference type="Proteomes" id="UP000001029"/>
    </source>
</evidence>
<evidence type="ECO:0000256" key="1">
    <source>
        <dbReference type="SAM" id="Phobius"/>
    </source>
</evidence>
<feature type="transmembrane region" description="Helical" evidence="1">
    <location>
        <begin position="76"/>
        <end position="98"/>
    </location>
</feature>
<name>B2KC71_ELUMP</name>
<reference evidence="2 3" key="1">
    <citation type="journal article" date="2009" name="Appl. Environ. Microbiol.">
        <title>Genomic analysis of 'Elusimicrobium minutum,' the first cultivated representative of the phylum 'Elusimicrobia' (formerly termite group 1).</title>
        <authorList>
            <person name="Herlemann D.P.R."/>
            <person name="Geissinger O."/>
            <person name="Ikeda-Ohtsubo W."/>
            <person name="Kunin V."/>
            <person name="Sun H."/>
            <person name="Lapidus A."/>
            <person name="Hugenholtz P."/>
            <person name="Brune A."/>
        </authorList>
    </citation>
    <scope>NUCLEOTIDE SEQUENCE [LARGE SCALE GENOMIC DNA]</scope>
    <source>
        <strain evidence="2 3">Pei191</strain>
    </source>
</reference>
<feature type="transmembrane region" description="Helical" evidence="1">
    <location>
        <begin position="161"/>
        <end position="178"/>
    </location>
</feature>
<feature type="transmembrane region" description="Helical" evidence="1">
    <location>
        <begin position="21"/>
        <end position="41"/>
    </location>
</feature>
<gene>
    <name evidence="2" type="ordered locus">Emin_0643</name>
</gene>
<proteinExistence type="predicted"/>
<dbReference type="KEGG" id="emi:Emin_0643"/>
<dbReference type="Proteomes" id="UP000001029">
    <property type="component" value="Chromosome"/>
</dbReference>
<feature type="transmembrane region" description="Helical" evidence="1">
    <location>
        <begin position="48"/>
        <end position="70"/>
    </location>
</feature>
<dbReference type="RefSeq" id="WP_012414813.1">
    <property type="nucleotide sequence ID" value="NC_010644.1"/>
</dbReference>
<dbReference type="OrthoDB" id="9801221at2"/>
<evidence type="ECO:0000313" key="2">
    <source>
        <dbReference type="EMBL" id="ACC98198.1"/>
    </source>
</evidence>
<dbReference type="STRING" id="445932.Emin_0643"/>
<sequence>MLFKIKKLIDPYNVGPWSEDLGFFTITVLFLLSAALCFLFLGGAFQTVLGILYFFNIGIHEAGHPIFYILGGGNKFLHVAGGTLMELIVPSFMGICLLRQGKGMQAAVCQMWLGYSFISIGRYAKSTSLPEVTLLGGSESDWEYLHTLFGTYNYDVQIGNILYFAGSLFIVFGVYIFVKKLLKTLKNPIIGNGF</sequence>
<dbReference type="HOGENOM" id="CLU_1400592_0_0_0"/>
<keyword evidence="1" id="KW-0812">Transmembrane</keyword>
<accession>B2KC71</accession>
<dbReference type="EMBL" id="CP001055">
    <property type="protein sequence ID" value="ACC98198.1"/>
    <property type="molecule type" value="Genomic_DNA"/>
</dbReference>
<dbReference type="AlphaFoldDB" id="B2KC71"/>